<dbReference type="InterPro" id="IPR050275">
    <property type="entry name" value="PGM_Phosphatase"/>
</dbReference>
<feature type="region of interest" description="Disordered" evidence="1">
    <location>
        <begin position="202"/>
        <end position="228"/>
    </location>
</feature>
<dbReference type="InterPro" id="IPR013078">
    <property type="entry name" value="His_Pase_superF_clade-1"/>
</dbReference>
<comment type="caution">
    <text evidence="2">The sequence shown here is derived from an EMBL/GenBank/DDBJ whole genome shotgun (WGS) entry which is preliminary data.</text>
</comment>
<dbReference type="PANTHER" id="PTHR48100">
    <property type="entry name" value="BROAD-SPECIFICITY PHOSPHATASE YOR283W-RELATED"/>
    <property type="match status" value="1"/>
</dbReference>
<dbReference type="NCBIfam" id="TIGR03848">
    <property type="entry name" value="MSMEG_4193"/>
    <property type="match status" value="1"/>
</dbReference>
<dbReference type="InterPro" id="IPR022492">
    <property type="entry name" value="Phosphomutase_MSMEG4193_put"/>
</dbReference>
<keyword evidence="3" id="KW-1185">Reference proteome</keyword>
<dbReference type="GO" id="GO:0005737">
    <property type="term" value="C:cytoplasm"/>
    <property type="evidence" value="ECO:0007669"/>
    <property type="project" value="TreeGrafter"/>
</dbReference>
<dbReference type="Gene3D" id="3.40.50.1240">
    <property type="entry name" value="Phosphoglycerate mutase-like"/>
    <property type="match status" value="1"/>
</dbReference>
<evidence type="ECO:0000313" key="3">
    <source>
        <dbReference type="Proteomes" id="UP000546126"/>
    </source>
</evidence>
<feature type="compositionally biased region" description="Basic and acidic residues" evidence="1">
    <location>
        <begin position="202"/>
        <end position="211"/>
    </location>
</feature>
<dbReference type="Pfam" id="PF00300">
    <property type="entry name" value="His_Phos_1"/>
    <property type="match status" value="1"/>
</dbReference>
<dbReference type="SMART" id="SM00855">
    <property type="entry name" value="PGAM"/>
    <property type="match status" value="1"/>
</dbReference>
<organism evidence="2 3">
    <name type="scientific">Nonomuraea rhodomycinica</name>
    <dbReference type="NCBI Taxonomy" id="1712872"/>
    <lineage>
        <taxon>Bacteria</taxon>
        <taxon>Bacillati</taxon>
        <taxon>Actinomycetota</taxon>
        <taxon>Actinomycetes</taxon>
        <taxon>Streptosporangiales</taxon>
        <taxon>Streptosporangiaceae</taxon>
        <taxon>Nonomuraea</taxon>
    </lineage>
</organism>
<protein>
    <submittedName>
        <fullName evidence="2">MSMEG_4193 family putative phosphomutase</fullName>
    </submittedName>
</protein>
<dbReference type="EMBL" id="JABWGO010000003">
    <property type="protein sequence ID" value="NUW41719.1"/>
    <property type="molecule type" value="Genomic_DNA"/>
</dbReference>
<dbReference type="InterPro" id="IPR029033">
    <property type="entry name" value="His_PPase_superfam"/>
</dbReference>
<proteinExistence type="predicted"/>
<sequence>MTTLLLARHGLTALTGPVLAGRTPGVHLSEEGRRQAGALAARIAGVRLDAIVSSPLERCVETAAAVAEGRGTAVKTDERFVECGYGDWTGRPLEELAKEPLWRVVQAHPSAAVFPGGEPLADVQHRAVAAVREWNARVGEKGVYLVCSHGDVIKAIVADALGLHLDQFQRITADPAALTVIRYAPLRPFLLRLNDMGELRLPEDSEEKDGGENITGSDAAVGGGPGTT</sequence>
<dbReference type="Proteomes" id="UP000546126">
    <property type="component" value="Unassembled WGS sequence"/>
</dbReference>
<gene>
    <name evidence="2" type="ORF">HT134_16470</name>
</gene>
<dbReference type="RefSeq" id="WP_175601269.1">
    <property type="nucleotide sequence ID" value="NZ_JABWGO010000003.1"/>
</dbReference>
<dbReference type="SUPFAM" id="SSF53254">
    <property type="entry name" value="Phosphoglycerate mutase-like"/>
    <property type="match status" value="1"/>
</dbReference>
<dbReference type="AlphaFoldDB" id="A0A7Y6MCN0"/>
<evidence type="ECO:0000313" key="2">
    <source>
        <dbReference type="EMBL" id="NUW41719.1"/>
    </source>
</evidence>
<evidence type="ECO:0000256" key="1">
    <source>
        <dbReference type="SAM" id="MobiDB-lite"/>
    </source>
</evidence>
<dbReference type="CDD" id="cd07067">
    <property type="entry name" value="HP_PGM_like"/>
    <property type="match status" value="1"/>
</dbReference>
<dbReference type="PANTHER" id="PTHR48100:SF2">
    <property type="entry name" value="CONSERVED PROTEIN"/>
    <property type="match status" value="1"/>
</dbReference>
<accession>A0A7Y6MCN0</accession>
<reference evidence="2 3" key="1">
    <citation type="submission" date="2020-06" db="EMBL/GenBank/DDBJ databases">
        <authorList>
            <person name="Chanama M."/>
        </authorList>
    </citation>
    <scope>NUCLEOTIDE SEQUENCE [LARGE SCALE GENOMIC DNA]</scope>
    <source>
        <strain evidence="2 3">TBRC6557</strain>
    </source>
</reference>
<dbReference type="GO" id="GO:0016791">
    <property type="term" value="F:phosphatase activity"/>
    <property type="evidence" value="ECO:0007669"/>
    <property type="project" value="TreeGrafter"/>
</dbReference>
<name>A0A7Y6MCN0_9ACTN</name>